<feature type="transmembrane region" description="Helical" evidence="2">
    <location>
        <begin position="135"/>
        <end position="157"/>
    </location>
</feature>
<dbReference type="EMBL" id="JAVYII010000004">
    <property type="protein sequence ID" value="MDT9593281.1"/>
    <property type="molecule type" value="Genomic_DNA"/>
</dbReference>
<protein>
    <submittedName>
        <fullName evidence="4">DUF2510 domain-containing protein</fullName>
    </submittedName>
</protein>
<dbReference type="Gene3D" id="3.10.450.50">
    <property type="match status" value="1"/>
</dbReference>
<gene>
    <name evidence="4" type="ORF">RDV89_09400</name>
</gene>
<feature type="compositionally biased region" description="Gly residues" evidence="1">
    <location>
        <begin position="1"/>
        <end position="10"/>
    </location>
</feature>
<evidence type="ECO:0000256" key="2">
    <source>
        <dbReference type="SAM" id="Phobius"/>
    </source>
</evidence>
<dbReference type="Pfam" id="PF10708">
    <property type="entry name" value="DUF2510"/>
    <property type="match status" value="1"/>
</dbReference>
<name>A0ABU3PVP3_9ACTN</name>
<evidence type="ECO:0000256" key="1">
    <source>
        <dbReference type="SAM" id="MobiDB-lite"/>
    </source>
</evidence>
<proteinExistence type="predicted"/>
<keyword evidence="2" id="KW-0812">Transmembrane</keyword>
<feature type="compositionally biased region" description="Low complexity" evidence="1">
    <location>
        <begin position="113"/>
        <end position="125"/>
    </location>
</feature>
<comment type="caution">
    <text evidence="4">The sequence shown here is derived from an EMBL/GenBank/DDBJ whole genome shotgun (WGS) entry which is preliminary data.</text>
</comment>
<evidence type="ECO:0000313" key="4">
    <source>
        <dbReference type="EMBL" id="MDT9593281.1"/>
    </source>
</evidence>
<keyword evidence="2" id="KW-1133">Transmembrane helix</keyword>
<feature type="region of interest" description="Disordered" evidence="1">
    <location>
        <begin position="1"/>
        <end position="127"/>
    </location>
</feature>
<dbReference type="InterPro" id="IPR018929">
    <property type="entry name" value="DUF2510"/>
</dbReference>
<keyword evidence="2" id="KW-0472">Membrane</keyword>
<feature type="compositionally biased region" description="Low complexity" evidence="1">
    <location>
        <begin position="94"/>
        <end position="104"/>
    </location>
</feature>
<feature type="compositionally biased region" description="Gly residues" evidence="1">
    <location>
        <begin position="69"/>
        <end position="78"/>
    </location>
</feature>
<dbReference type="RefSeq" id="WP_315732746.1">
    <property type="nucleotide sequence ID" value="NZ_JAVYII010000004.1"/>
</dbReference>
<feature type="compositionally biased region" description="Gly residues" evidence="1">
    <location>
        <begin position="37"/>
        <end position="61"/>
    </location>
</feature>
<dbReference type="Proteomes" id="UP001268542">
    <property type="component" value="Unassembled WGS sequence"/>
</dbReference>
<feature type="domain" description="DUF2510" evidence="3">
    <location>
        <begin position="11"/>
        <end position="39"/>
    </location>
</feature>
<dbReference type="SUPFAM" id="SSF54427">
    <property type="entry name" value="NTF2-like"/>
    <property type="match status" value="1"/>
</dbReference>
<evidence type="ECO:0000259" key="3">
    <source>
        <dbReference type="Pfam" id="PF10708"/>
    </source>
</evidence>
<organism evidence="4 5">
    <name type="scientific">Nocardioides imazamoxiresistens</name>
    <dbReference type="NCBI Taxonomy" id="3231893"/>
    <lineage>
        <taxon>Bacteria</taxon>
        <taxon>Bacillati</taxon>
        <taxon>Actinomycetota</taxon>
        <taxon>Actinomycetes</taxon>
        <taxon>Propionibacteriales</taxon>
        <taxon>Nocardioidaceae</taxon>
        <taxon>Nocardioides</taxon>
    </lineage>
</organism>
<sequence length="285" mass="29574">MSNGGQGGTPAGWYPDGQGGLRWWDGQQWTSDVRPAGAGGGQPGQGQPGGGHGGQGFGQQGGQQQPYGQQGGQQGYGQGAQQQPYGQQGGQQGYGQQPGQQGQFGQQGGQQGFGQQAYGQPYGQQPRKSGAPVKLIAAIGGGLVAVILVVVLLFVFLGGGNDPESVADDYFSALEDGDAETLCELSSEESREQQFEALDVDSCEAYGEAADEEIEGGGSFDPDDVSFEIDITGSEEDGDTATVDFDYTIEYTGDEDGAAEFIDDEGSDTLDLVKEDGDWKVDGGL</sequence>
<dbReference type="InterPro" id="IPR032710">
    <property type="entry name" value="NTF2-like_dom_sf"/>
</dbReference>
<keyword evidence="5" id="KW-1185">Reference proteome</keyword>
<accession>A0ABU3PVP3</accession>
<evidence type="ECO:0000313" key="5">
    <source>
        <dbReference type="Proteomes" id="UP001268542"/>
    </source>
</evidence>
<reference evidence="4 5" key="1">
    <citation type="submission" date="2023-08" db="EMBL/GenBank/DDBJ databases">
        <title>Nocardioides seae sp. nov., a bacterium isolated from a soil.</title>
        <authorList>
            <person name="Wang X."/>
        </authorList>
    </citation>
    <scope>NUCLEOTIDE SEQUENCE [LARGE SCALE GENOMIC DNA]</scope>
    <source>
        <strain evidence="4 5">YZH12</strain>
    </source>
</reference>